<dbReference type="PANTHER" id="PTHR14374">
    <property type="entry name" value="FOIE GRAS"/>
    <property type="match status" value="1"/>
</dbReference>
<dbReference type="InterPro" id="IPR012880">
    <property type="entry name" value="Gryzun"/>
</dbReference>
<dbReference type="PANTHER" id="PTHR14374:SF0">
    <property type="entry name" value="TRAFFICKING PROTEIN PARTICLE COMPLEX SUBUNIT 11"/>
    <property type="match status" value="1"/>
</dbReference>
<proteinExistence type="predicted"/>
<dbReference type="GO" id="GO:0005737">
    <property type="term" value="C:cytoplasm"/>
    <property type="evidence" value="ECO:0007669"/>
    <property type="project" value="TreeGrafter"/>
</dbReference>
<name>A0A1Y1MLA7_PHOPY</name>
<evidence type="ECO:0000259" key="1">
    <source>
        <dbReference type="Pfam" id="PF07919"/>
    </source>
</evidence>
<protein>
    <recommendedName>
        <fullName evidence="4">Trafficking protein particle complex subunit 11</fullName>
    </recommendedName>
</protein>
<dbReference type="InterPro" id="IPR021773">
    <property type="entry name" value="TPC11"/>
</dbReference>
<evidence type="ECO:0008006" key="4">
    <source>
        <dbReference type="Google" id="ProtNLM"/>
    </source>
</evidence>
<dbReference type="Pfam" id="PF11817">
    <property type="entry name" value="Foie-gras_1"/>
    <property type="match status" value="1"/>
</dbReference>
<dbReference type="Pfam" id="PF07919">
    <property type="entry name" value="Gryzun"/>
    <property type="match status" value="1"/>
</dbReference>
<dbReference type="AlphaFoldDB" id="A0A1Y1MLA7"/>
<dbReference type="EMBL" id="GEZM01028091">
    <property type="protein sequence ID" value="JAV86473.1"/>
    <property type="molecule type" value="Transcribed_RNA"/>
</dbReference>
<sequence>MQSVLATYTDQSDLPPELCAKPLSLVGISGLDTTNNAIHKAVWETFNSNRRIERSPVLFRLISNSHEFPIVKPKRNSYEWYIPKGILKKNWMNKYLNEIPAVISVFYDLDWNDSQWNEKMIECASRVQSIRAALDGRNTRIVVVLIQDTLPLPTGEDILATERAVALCASCELNAKSLFVLPHGDHLQGYVIRLENAFYDLAKNFYHLEAKNVKSHREHLSKTTHQYLFVRHQFKMGFLNELQQDNHTAHKHYTHAYNNLLEIRVVDTNAMEIRTVAGFINYKLCRLMFGLSLPRDAISQFRSHTDRFKMRIGFQELAFEHHAWLSKQFSVFGDIFDEAVKLGLPAVQTQHPGLYYQQAAQYAIARKKSCHELCQNITSYPTPDPLENLKNIEFYGQRSWRPGKLTAEPPDPHLESRGIQALQFLETQINHSNNIISLFGFAISQYKTYRCLRMRRYLVVQMAEEYYNSGDYGKSLTLFTHMLWDYRTENWWNLLTDILHKALQCAYLTASIQDYVSLSLELIGPSTKISTNKRKDIYENVHRIINKQIPEPDVNTPSNAIGAAHALWTQLFASQSSGVSLDMSNILCCIDTKARFTQSQYQGDQPVTVEILVRSSCIFPLQLANISCTISSGVSQTVHTMDKAETKDLTFNGNDVKKFVIEFMPDPNDIEKELQIGAVNLWLCNGSVNHIDLKFTGLGNEANKVCADFLHFRRTSRPIYEFDNLKLLSKALIVPRDSKLGLKIDHHQPALLGEWYQIRLSITNKEVCAIDNLQLDINLTSEFTDQTELYTSIKEKAQQLPLLVKLKNLGPSESVQKKIYLRCYSVGPRNVCAKISYLLKSKRPIPSVKEELIDIPVVKPFELTTKFSSSKFGDISKFYVDEPFIIMPVINCLSPWPIEIKSATLECSTSISLVDKTTKSQVEGVTLRNGDNGTDIYYANVLKPTETPIEVGHYSVKWKRENGETAVTQIKIKGLSIEWIPLNLELPLPAYGLVRTPLLVNYKFYNRSQHLLQLDMNMEASEAFMYAGYKQLQLSILPSSTKTLQYNLYPLVAGNVMLPKLSLTVSGEGMEGLTLTQEQLDNLIDRSLPTHVFIMPQGKKVPVLTEKAIEVQ</sequence>
<accession>A0A1Y1MLA7</accession>
<feature type="domain" description="Trafficking protein particle complex subunit 11" evidence="2">
    <location>
        <begin position="270"/>
        <end position="523"/>
    </location>
</feature>
<organism evidence="3">
    <name type="scientific">Photinus pyralis</name>
    <name type="common">Common eastern firefly</name>
    <name type="synonym">Lampyris pyralis</name>
    <dbReference type="NCBI Taxonomy" id="7054"/>
    <lineage>
        <taxon>Eukaryota</taxon>
        <taxon>Metazoa</taxon>
        <taxon>Ecdysozoa</taxon>
        <taxon>Arthropoda</taxon>
        <taxon>Hexapoda</taxon>
        <taxon>Insecta</taxon>
        <taxon>Pterygota</taxon>
        <taxon>Neoptera</taxon>
        <taxon>Endopterygota</taxon>
        <taxon>Coleoptera</taxon>
        <taxon>Polyphaga</taxon>
        <taxon>Elateriformia</taxon>
        <taxon>Elateroidea</taxon>
        <taxon>Lampyridae</taxon>
        <taxon>Lampyrinae</taxon>
        <taxon>Photinus</taxon>
    </lineage>
</organism>
<evidence type="ECO:0000313" key="3">
    <source>
        <dbReference type="EMBL" id="JAV86473.1"/>
    </source>
</evidence>
<feature type="domain" description="Gryzun putative trafficking through Golgi" evidence="1">
    <location>
        <begin position="1000"/>
        <end position="1062"/>
    </location>
</feature>
<reference evidence="3" key="1">
    <citation type="journal article" date="2016" name="Sci. Rep.">
        <title>Molecular characterization of firefly nuptial gifts: a multi-omics approach sheds light on postcopulatory sexual selection.</title>
        <authorList>
            <person name="Al-Wathiqui N."/>
            <person name="Fallon T.R."/>
            <person name="South A."/>
            <person name="Weng J.K."/>
            <person name="Lewis S.M."/>
        </authorList>
    </citation>
    <scope>NUCLEOTIDE SEQUENCE</scope>
</reference>
<evidence type="ECO:0000259" key="2">
    <source>
        <dbReference type="Pfam" id="PF11817"/>
    </source>
</evidence>